<dbReference type="EMBL" id="JARYMX010000003">
    <property type="protein sequence ID" value="KAJ9557965.1"/>
    <property type="molecule type" value="Genomic_DNA"/>
</dbReference>
<dbReference type="PANTHER" id="PTHR22928:SF3">
    <property type="entry name" value="TELOMERE-ASSOCIATED PROTEIN RIF1"/>
    <property type="match status" value="1"/>
</dbReference>
<gene>
    <name evidence="2" type="ORF">OSB04_012579</name>
</gene>
<dbReference type="AlphaFoldDB" id="A0AA38TNC4"/>
<protein>
    <submittedName>
        <fullName evidence="2">Uncharacterized protein</fullName>
    </submittedName>
</protein>
<sequence length="419" mass="48080">MSYDPYDTFHTFTSSLYKYSTPNCLDFWIVVANCLKSYVDGNKDLVSCKSEPDDSWYLLICNFLAYPFVVFSSLSEKKVDVVLQIIEPWKSLYVAVHQGYGCLSSQCCKSLFPVFDRFLEDCSEADPAEKTHVCDFVFLCGDAITCVLEHILKSSEACQRNNDGGDPMRFSRTKTSLQCAARFLSVSYTEAKANRKILDTTSRVFSTLECFVESFHFDEDTVPFFEIISTPLLQWLSDLELQHEKNTIKFWITTLKRLQINQPLINFNSTFLRLQATLLESTLDHPNSLISDPTIAFWNSTYGQQTKLDYPQNLLPVLDKLFRNSKINLCRKSHPKPDAAKITATLNRCVKRVELVDDRAKELGSKRRKLELTERQKEVRRAQQGRSKDCEGRGPGVRTYTSVDFSQGNETESQEEIYV</sequence>
<dbReference type="PANTHER" id="PTHR22928">
    <property type="entry name" value="TELOMERE-ASSOCIATED PROTEIN RIF1"/>
    <property type="match status" value="1"/>
</dbReference>
<evidence type="ECO:0000256" key="1">
    <source>
        <dbReference type="SAM" id="MobiDB-lite"/>
    </source>
</evidence>
<dbReference type="Proteomes" id="UP001172457">
    <property type="component" value="Chromosome 3"/>
</dbReference>
<dbReference type="GO" id="GO:0000723">
    <property type="term" value="P:telomere maintenance"/>
    <property type="evidence" value="ECO:0007669"/>
    <property type="project" value="TreeGrafter"/>
</dbReference>
<comment type="caution">
    <text evidence="2">The sequence shown here is derived from an EMBL/GenBank/DDBJ whole genome shotgun (WGS) entry which is preliminary data.</text>
</comment>
<evidence type="ECO:0000313" key="3">
    <source>
        <dbReference type="Proteomes" id="UP001172457"/>
    </source>
</evidence>
<feature type="region of interest" description="Disordered" evidence="1">
    <location>
        <begin position="374"/>
        <end position="419"/>
    </location>
</feature>
<name>A0AA38TNC4_9ASTR</name>
<evidence type="ECO:0000313" key="2">
    <source>
        <dbReference type="EMBL" id="KAJ9557965.1"/>
    </source>
</evidence>
<organism evidence="2 3">
    <name type="scientific">Centaurea solstitialis</name>
    <name type="common">yellow star-thistle</name>
    <dbReference type="NCBI Taxonomy" id="347529"/>
    <lineage>
        <taxon>Eukaryota</taxon>
        <taxon>Viridiplantae</taxon>
        <taxon>Streptophyta</taxon>
        <taxon>Embryophyta</taxon>
        <taxon>Tracheophyta</taxon>
        <taxon>Spermatophyta</taxon>
        <taxon>Magnoliopsida</taxon>
        <taxon>eudicotyledons</taxon>
        <taxon>Gunneridae</taxon>
        <taxon>Pentapetalae</taxon>
        <taxon>asterids</taxon>
        <taxon>campanulids</taxon>
        <taxon>Asterales</taxon>
        <taxon>Asteraceae</taxon>
        <taxon>Carduoideae</taxon>
        <taxon>Cardueae</taxon>
        <taxon>Centaureinae</taxon>
        <taxon>Centaurea</taxon>
    </lineage>
</organism>
<reference evidence="2" key="1">
    <citation type="submission" date="2023-03" db="EMBL/GenBank/DDBJ databases">
        <title>Chromosome-scale reference genome and RAD-based genetic map of yellow starthistle (Centaurea solstitialis) reveal putative structural variation and QTLs associated with invader traits.</title>
        <authorList>
            <person name="Reatini B."/>
            <person name="Cang F.A."/>
            <person name="Jiang Q."/>
            <person name="Mckibben M.T.W."/>
            <person name="Barker M.S."/>
            <person name="Rieseberg L.H."/>
            <person name="Dlugosch K.M."/>
        </authorList>
    </citation>
    <scope>NUCLEOTIDE SEQUENCE</scope>
    <source>
        <strain evidence="2">CAN-66</strain>
        <tissue evidence="2">Leaf</tissue>
    </source>
</reference>
<feature type="compositionally biased region" description="Basic and acidic residues" evidence="1">
    <location>
        <begin position="374"/>
        <end position="392"/>
    </location>
</feature>
<dbReference type="GO" id="GO:0005634">
    <property type="term" value="C:nucleus"/>
    <property type="evidence" value="ECO:0007669"/>
    <property type="project" value="TreeGrafter"/>
</dbReference>
<feature type="compositionally biased region" description="Polar residues" evidence="1">
    <location>
        <begin position="399"/>
        <end position="411"/>
    </location>
</feature>
<keyword evidence="3" id="KW-1185">Reference proteome</keyword>
<proteinExistence type="predicted"/>
<accession>A0AA38TNC4</accession>